<keyword evidence="4" id="KW-0804">Transcription</keyword>
<dbReference type="Gene3D" id="1.10.10.10">
    <property type="entry name" value="Winged helix-like DNA-binding domain superfamily/Winged helix DNA-binding domain"/>
    <property type="match status" value="1"/>
</dbReference>
<evidence type="ECO:0000313" key="7">
    <source>
        <dbReference type="Proteomes" id="UP000037020"/>
    </source>
</evidence>
<dbReference type="InterPro" id="IPR013324">
    <property type="entry name" value="RNA_pol_sigma_r3/r4-like"/>
</dbReference>
<reference evidence="6 7" key="1">
    <citation type="submission" date="2015-07" db="EMBL/GenBank/DDBJ databases">
        <authorList>
            <person name="Ju K.-S."/>
            <person name="Doroghazi J.R."/>
            <person name="Metcalf W.W."/>
        </authorList>
    </citation>
    <scope>NUCLEOTIDE SEQUENCE [LARGE SCALE GENOMIC DNA]</scope>
    <source>
        <strain evidence="6 7">NRRL B-3589</strain>
    </source>
</reference>
<gene>
    <name evidence="6" type="ORF">ADK38_39155</name>
</gene>
<evidence type="ECO:0000256" key="4">
    <source>
        <dbReference type="ARBA" id="ARBA00023163"/>
    </source>
</evidence>
<name>A0ABR5IV09_9ACTN</name>
<dbReference type="RefSeq" id="WP_030874432.1">
    <property type="nucleotide sequence ID" value="NZ_JBEZAH010000011.1"/>
</dbReference>
<accession>A0ABR5IV09</accession>
<dbReference type="InterPro" id="IPR013249">
    <property type="entry name" value="RNA_pol_sigma70_r4_t2"/>
</dbReference>
<dbReference type="EMBL" id="LGUT01003704">
    <property type="protein sequence ID" value="KOG80536.1"/>
    <property type="molecule type" value="Genomic_DNA"/>
</dbReference>
<dbReference type="Pfam" id="PF08281">
    <property type="entry name" value="Sigma70_r4_2"/>
    <property type="match status" value="1"/>
</dbReference>
<feature type="domain" description="RNA polymerase sigma factor 70 region 4 type 2" evidence="5">
    <location>
        <begin position="134"/>
        <end position="181"/>
    </location>
</feature>
<evidence type="ECO:0000256" key="2">
    <source>
        <dbReference type="ARBA" id="ARBA00023015"/>
    </source>
</evidence>
<evidence type="ECO:0000256" key="3">
    <source>
        <dbReference type="ARBA" id="ARBA00023082"/>
    </source>
</evidence>
<evidence type="ECO:0000256" key="1">
    <source>
        <dbReference type="ARBA" id="ARBA00010641"/>
    </source>
</evidence>
<dbReference type="InterPro" id="IPR036388">
    <property type="entry name" value="WH-like_DNA-bd_sf"/>
</dbReference>
<evidence type="ECO:0000313" key="6">
    <source>
        <dbReference type="EMBL" id="KOG80536.1"/>
    </source>
</evidence>
<keyword evidence="2" id="KW-0805">Transcription regulation</keyword>
<keyword evidence="7" id="KW-1185">Reference proteome</keyword>
<dbReference type="Proteomes" id="UP000037020">
    <property type="component" value="Unassembled WGS sequence"/>
</dbReference>
<comment type="caution">
    <text evidence="6">The sequence shown here is derived from an EMBL/GenBank/DDBJ whole genome shotgun (WGS) entry which is preliminary data.</text>
</comment>
<sequence length="195" mass="21704">MTGGPDRPAGGGVPSRRPSRRLEISFEAFHVFHARKWLEYARLHTGDALVAEKLTQAVYQQLADHWAHVLLQPSVDSYAWTVFKEHIAEWFLTNGRSPDAARSAVLAAVTRALLRKYGQQLALLEERGNPAGGAVSRLSERQCDVLVLRFAIGYSDDRIGALLNVHETVVRSHIRHAKRRLVADFGVAQGPYDEG</sequence>
<proteinExistence type="inferred from homology"/>
<evidence type="ECO:0000259" key="5">
    <source>
        <dbReference type="Pfam" id="PF08281"/>
    </source>
</evidence>
<protein>
    <recommendedName>
        <fullName evidence="5">RNA polymerase sigma factor 70 region 4 type 2 domain-containing protein</fullName>
    </recommendedName>
</protein>
<comment type="similarity">
    <text evidence="1">Belongs to the sigma-70 factor family. ECF subfamily.</text>
</comment>
<keyword evidence="3" id="KW-0731">Sigma factor</keyword>
<organism evidence="6 7">
    <name type="scientific">Streptomyces varsoviensis</name>
    <dbReference type="NCBI Taxonomy" id="67373"/>
    <lineage>
        <taxon>Bacteria</taxon>
        <taxon>Bacillati</taxon>
        <taxon>Actinomycetota</taxon>
        <taxon>Actinomycetes</taxon>
        <taxon>Kitasatosporales</taxon>
        <taxon>Streptomycetaceae</taxon>
        <taxon>Streptomyces</taxon>
    </lineage>
</organism>
<dbReference type="SUPFAM" id="SSF88659">
    <property type="entry name" value="Sigma3 and sigma4 domains of RNA polymerase sigma factors"/>
    <property type="match status" value="1"/>
</dbReference>